<keyword evidence="2" id="KW-1185">Reference proteome</keyword>
<evidence type="ECO:0000313" key="2">
    <source>
        <dbReference type="Proteomes" id="UP000793456"/>
    </source>
</evidence>
<evidence type="ECO:0000313" key="1">
    <source>
        <dbReference type="EMBL" id="TMS03589.1"/>
    </source>
</evidence>
<protein>
    <submittedName>
        <fullName evidence="1">Uncharacterized protein</fullName>
    </submittedName>
</protein>
<comment type="caution">
    <text evidence="1">The sequence shown here is derived from an EMBL/GenBank/DDBJ whole genome shotgun (WGS) entry which is preliminary data.</text>
</comment>
<dbReference type="Proteomes" id="UP000793456">
    <property type="component" value="Chromosome XXII"/>
</dbReference>
<sequence length="113" mass="12286">MEFRSCIDCLQADVMPRLRVGISRPTGKTSVERTRTRKILPRGAESSGLCSSPKCGPSHLPALPARLQTGPPVLLLLTSRGQTCSTEDEQEGALSLLQLRTLLLLLRAEAQSF</sequence>
<proteinExistence type="predicted"/>
<dbReference type="EMBL" id="CM011695">
    <property type="protein sequence ID" value="TMS03589.1"/>
    <property type="molecule type" value="Genomic_DNA"/>
</dbReference>
<reference evidence="1" key="1">
    <citation type="submission" date="2018-11" db="EMBL/GenBank/DDBJ databases">
        <title>The sequence and de novo assembly of Larimichthys crocea genome using PacBio and Hi-C technologies.</title>
        <authorList>
            <person name="Xu P."/>
            <person name="Chen B."/>
            <person name="Zhou Z."/>
            <person name="Ke Q."/>
            <person name="Wu Y."/>
            <person name="Bai H."/>
            <person name="Pu F."/>
        </authorList>
    </citation>
    <scope>NUCLEOTIDE SEQUENCE</scope>
    <source>
        <tissue evidence="1">Muscle</tissue>
    </source>
</reference>
<organism evidence="1 2">
    <name type="scientific">Larimichthys crocea</name>
    <name type="common">Large yellow croaker</name>
    <name type="synonym">Pseudosciaena crocea</name>
    <dbReference type="NCBI Taxonomy" id="215358"/>
    <lineage>
        <taxon>Eukaryota</taxon>
        <taxon>Metazoa</taxon>
        <taxon>Chordata</taxon>
        <taxon>Craniata</taxon>
        <taxon>Vertebrata</taxon>
        <taxon>Euteleostomi</taxon>
        <taxon>Actinopterygii</taxon>
        <taxon>Neopterygii</taxon>
        <taxon>Teleostei</taxon>
        <taxon>Neoteleostei</taxon>
        <taxon>Acanthomorphata</taxon>
        <taxon>Eupercaria</taxon>
        <taxon>Sciaenidae</taxon>
        <taxon>Larimichthys</taxon>
    </lineage>
</organism>
<accession>A0ACD3QAI4</accession>
<gene>
    <name evidence="1" type="ORF">E3U43_000478</name>
</gene>
<name>A0ACD3QAI4_LARCR</name>